<dbReference type="GO" id="GO:1990189">
    <property type="term" value="F:protein N-terminal-serine acetyltransferase activity"/>
    <property type="evidence" value="ECO:0007669"/>
    <property type="project" value="UniProtKB-EC"/>
</dbReference>
<dbReference type="KEGG" id="bbes:BESB_082870"/>
<evidence type="ECO:0000256" key="5">
    <source>
        <dbReference type="ARBA" id="ARBA00015043"/>
    </source>
</evidence>
<reference evidence="14 15" key="1">
    <citation type="submission" date="2017-09" db="EMBL/GenBank/DDBJ databases">
        <title>Genome sequencing of Besnoitia besnoiti strain Bb-Ger1.</title>
        <authorList>
            <person name="Schares G."/>
            <person name="Venepally P."/>
            <person name="Lorenzi H.A."/>
        </authorList>
    </citation>
    <scope>NUCLEOTIDE SEQUENCE [LARGE SCALE GENOMIC DNA]</scope>
    <source>
        <strain evidence="14 15">Bb-Ger1</strain>
    </source>
</reference>
<keyword evidence="6" id="KW-0963">Cytoplasm</keyword>
<feature type="compositionally biased region" description="Low complexity" evidence="12">
    <location>
        <begin position="27"/>
        <end position="36"/>
    </location>
</feature>
<dbReference type="STRING" id="94643.A0A2A9M3M6"/>
<dbReference type="EC" id="2.3.1.257" evidence="4"/>
<dbReference type="Pfam" id="PF00583">
    <property type="entry name" value="Acetyltransf_1"/>
    <property type="match status" value="1"/>
</dbReference>
<dbReference type="PANTHER" id="PTHR20531">
    <property type="entry name" value="N-ALPHA-ACETYLTRANSFERASE 40"/>
    <property type="match status" value="1"/>
</dbReference>
<evidence type="ECO:0000259" key="13">
    <source>
        <dbReference type="PROSITE" id="PS51186"/>
    </source>
</evidence>
<dbReference type="GO" id="GO:0005634">
    <property type="term" value="C:nucleus"/>
    <property type="evidence" value="ECO:0007669"/>
    <property type="project" value="UniProtKB-SubCell"/>
</dbReference>
<dbReference type="PANTHER" id="PTHR20531:SF1">
    <property type="entry name" value="N-ALPHA-ACETYLTRANSFERASE 40"/>
    <property type="match status" value="1"/>
</dbReference>
<dbReference type="GO" id="GO:0005737">
    <property type="term" value="C:cytoplasm"/>
    <property type="evidence" value="ECO:0007669"/>
    <property type="project" value="UniProtKB-SubCell"/>
</dbReference>
<dbReference type="GO" id="GO:0010485">
    <property type="term" value="F:histone H4 acetyltransferase activity"/>
    <property type="evidence" value="ECO:0007669"/>
    <property type="project" value="InterPro"/>
</dbReference>
<dbReference type="InterPro" id="IPR000182">
    <property type="entry name" value="GNAT_dom"/>
</dbReference>
<dbReference type="PROSITE" id="PS51186">
    <property type="entry name" value="GNAT"/>
    <property type="match status" value="1"/>
</dbReference>
<evidence type="ECO:0000256" key="6">
    <source>
        <dbReference type="ARBA" id="ARBA00022490"/>
    </source>
</evidence>
<feature type="region of interest" description="Disordered" evidence="12">
    <location>
        <begin position="1"/>
        <end position="54"/>
    </location>
</feature>
<dbReference type="OrthoDB" id="424551at2759"/>
<evidence type="ECO:0000256" key="4">
    <source>
        <dbReference type="ARBA" id="ARBA00012950"/>
    </source>
</evidence>
<evidence type="ECO:0000256" key="9">
    <source>
        <dbReference type="ARBA" id="ARBA00023315"/>
    </source>
</evidence>
<dbReference type="GeneID" id="40313213"/>
<organism evidence="14 15">
    <name type="scientific">Besnoitia besnoiti</name>
    <name type="common">Apicomplexan protozoan</name>
    <dbReference type="NCBI Taxonomy" id="94643"/>
    <lineage>
        <taxon>Eukaryota</taxon>
        <taxon>Sar</taxon>
        <taxon>Alveolata</taxon>
        <taxon>Apicomplexa</taxon>
        <taxon>Conoidasida</taxon>
        <taxon>Coccidia</taxon>
        <taxon>Eucoccidiorida</taxon>
        <taxon>Eimeriorina</taxon>
        <taxon>Sarcocystidae</taxon>
        <taxon>Besnoitia</taxon>
    </lineage>
</organism>
<evidence type="ECO:0000256" key="11">
    <source>
        <dbReference type="ARBA" id="ARBA00049524"/>
    </source>
</evidence>
<dbReference type="Proteomes" id="UP000224006">
    <property type="component" value="Chromosome VIII"/>
</dbReference>
<accession>A0A2A9M3M6</accession>
<sequence>MPLAPSAGSCVATEGAAMKADSRSKAAKGGSKAGGKSAKKHEKARRRQKREEQRAAAAAVEQCVRTANGLASFFALATPNRRFKGSAPAQKDASTEKQQGQRQDFAIYDCRATSLLDLNKPLSDEIFNLTRANMKNLYDQVHFMEQGWDDDSKRRELNHEDARLLVVLVEEADNTALPPVSRETEDSAALQDVPGERLAGFLHYRFEVEEGQAVVYIYELQVKPAFQRMAVGRRLMLLVELAARAFNRTLSPDRKLEKLMCTVIKENEGAVRFYKRVCGFVTDESDPSNFVNERLNEQLLHKLQASAKGGNAAAKMLEHAQEEEEEDEECEYEILKKNI</sequence>
<keyword evidence="8" id="KW-0539">Nucleus</keyword>
<dbReference type="GO" id="GO:0043998">
    <property type="term" value="F:histone H2A acetyltransferase activity"/>
    <property type="evidence" value="ECO:0007669"/>
    <property type="project" value="InterPro"/>
</dbReference>
<comment type="similarity">
    <text evidence="3">Belongs to the acetyltransferase family. NAA40 subfamily.</text>
</comment>
<evidence type="ECO:0000313" key="15">
    <source>
        <dbReference type="Proteomes" id="UP000224006"/>
    </source>
</evidence>
<evidence type="ECO:0000256" key="2">
    <source>
        <dbReference type="ARBA" id="ARBA00004496"/>
    </source>
</evidence>
<gene>
    <name evidence="14" type="ORF">BESB_082870</name>
</gene>
<name>A0A2A9M3M6_BESBE</name>
<evidence type="ECO:0000256" key="8">
    <source>
        <dbReference type="ARBA" id="ARBA00023242"/>
    </source>
</evidence>
<comment type="catalytic activity">
    <reaction evidence="10">
        <text>N-terminal L-seryl-[histone H2A] + acetyl-CoA = N-terminal N(alpha)-acetyl-L-seryl-[histone H2A] + CoA + H(+)</text>
        <dbReference type="Rhea" id="RHEA:50600"/>
        <dbReference type="Rhea" id="RHEA-COMP:12742"/>
        <dbReference type="Rhea" id="RHEA-COMP:12744"/>
        <dbReference type="ChEBI" id="CHEBI:15378"/>
        <dbReference type="ChEBI" id="CHEBI:57287"/>
        <dbReference type="ChEBI" id="CHEBI:57288"/>
        <dbReference type="ChEBI" id="CHEBI:64738"/>
        <dbReference type="ChEBI" id="CHEBI:83690"/>
        <dbReference type="EC" id="2.3.1.257"/>
    </reaction>
</comment>
<evidence type="ECO:0000256" key="7">
    <source>
        <dbReference type="ARBA" id="ARBA00022679"/>
    </source>
</evidence>
<evidence type="ECO:0000256" key="12">
    <source>
        <dbReference type="SAM" id="MobiDB-lite"/>
    </source>
</evidence>
<keyword evidence="7 14" id="KW-0808">Transferase</keyword>
<dbReference type="EMBL" id="NWUJ01000009">
    <property type="protein sequence ID" value="PFH33088.1"/>
    <property type="molecule type" value="Genomic_DNA"/>
</dbReference>
<comment type="catalytic activity">
    <reaction evidence="11">
        <text>N-terminal L-seryl-[histone H4] + acetyl-CoA = N-terminal N(alpha)-acetyl-L-seryl-[histone H4] + CoA + H(+)</text>
        <dbReference type="Rhea" id="RHEA:50596"/>
        <dbReference type="Rhea" id="RHEA-COMP:12740"/>
        <dbReference type="Rhea" id="RHEA-COMP:12743"/>
        <dbReference type="ChEBI" id="CHEBI:15378"/>
        <dbReference type="ChEBI" id="CHEBI:57287"/>
        <dbReference type="ChEBI" id="CHEBI:57288"/>
        <dbReference type="ChEBI" id="CHEBI:64738"/>
        <dbReference type="ChEBI" id="CHEBI:83690"/>
        <dbReference type="EC" id="2.3.1.257"/>
    </reaction>
</comment>
<evidence type="ECO:0000313" key="14">
    <source>
        <dbReference type="EMBL" id="PFH33088.1"/>
    </source>
</evidence>
<evidence type="ECO:0000256" key="10">
    <source>
        <dbReference type="ARBA" id="ARBA00047821"/>
    </source>
</evidence>
<comment type="caution">
    <text evidence="14">The sequence shown here is derived from an EMBL/GenBank/DDBJ whole genome shotgun (WGS) entry which is preliminary data.</text>
</comment>
<evidence type="ECO:0000256" key="1">
    <source>
        <dbReference type="ARBA" id="ARBA00004123"/>
    </source>
</evidence>
<dbReference type="RefSeq" id="XP_029217097.1">
    <property type="nucleotide sequence ID" value="XM_029366637.1"/>
</dbReference>
<comment type="subcellular location">
    <subcellularLocation>
        <location evidence="2">Cytoplasm</location>
    </subcellularLocation>
    <subcellularLocation>
        <location evidence="1">Nucleus</location>
    </subcellularLocation>
</comment>
<protein>
    <recommendedName>
        <fullName evidence="5">N-alpha-acetyltransferase 40</fullName>
        <ecNumber evidence="4">2.3.1.257</ecNumber>
    </recommendedName>
</protein>
<dbReference type="InterPro" id="IPR039949">
    <property type="entry name" value="NAA40"/>
</dbReference>
<evidence type="ECO:0000256" key="3">
    <source>
        <dbReference type="ARBA" id="ARBA00008870"/>
    </source>
</evidence>
<feature type="domain" description="N-acetyltransferase" evidence="13">
    <location>
        <begin position="152"/>
        <end position="301"/>
    </location>
</feature>
<dbReference type="VEuPathDB" id="ToxoDB:BESB_082870"/>
<feature type="compositionally biased region" description="Basic residues" evidence="12">
    <location>
        <begin position="37"/>
        <end position="48"/>
    </location>
</feature>
<keyword evidence="9" id="KW-0012">Acyltransferase</keyword>
<dbReference type="Gene3D" id="3.40.630.30">
    <property type="match status" value="1"/>
</dbReference>
<dbReference type="SUPFAM" id="SSF55729">
    <property type="entry name" value="Acyl-CoA N-acyltransferases (Nat)"/>
    <property type="match status" value="1"/>
</dbReference>
<dbReference type="InterPro" id="IPR016181">
    <property type="entry name" value="Acyl_CoA_acyltransferase"/>
</dbReference>
<dbReference type="CDD" id="cd04301">
    <property type="entry name" value="NAT_SF"/>
    <property type="match status" value="1"/>
</dbReference>
<keyword evidence="15" id="KW-1185">Reference proteome</keyword>
<dbReference type="AlphaFoldDB" id="A0A2A9M3M6"/>
<proteinExistence type="inferred from homology"/>